<dbReference type="Bgee" id="733304">
    <property type="expression patterns" value="Expressed in camera-type eye and 1 other cell type or tissue"/>
</dbReference>
<feature type="compositionally biased region" description="Polar residues" evidence="3">
    <location>
        <begin position="371"/>
        <end position="381"/>
    </location>
</feature>
<dbReference type="OrthoDB" id="14717at2759"/>
<feature type="binding site" evidence="1">
    <location>
        <position position="104"/>
    </location>
    <ligand>
        <name>GTP</name>
        <dbReference type="ChEBI" id="CHEBI:37565"/>
    </ligand>
</feature>
<feature type="compositionally biased region" description="Basic and acidic residues" evidence="3">
    <location>
        <begin position="310"/>
        <end position="325"/>
    </location>
</feature>
<keyword evidence="2" id="KW-0460">Magnesium</keyword>
<dbReference type="PANTHER" id="PTHR46090">
    <property type="entry name" value="ADP-RIBOSYLATION FACTOR-LIKE PROTEIN 13B"/>
    <property type="match status" value="1"/>
</dbReference>
<dbReference type="InterPro" id="IPR006689">
    <property type="entry name" value="Small_GTPase_ARF/SAR"/>
</dbReference>
<keyword evidence="4" id="KW-1185">Reference proteome</keyword>
<feature type="binding site" evidence="2">
    <location>
        <position position="63"/>
    </location>
    <ligand>
        <name>Mg(2+)</name>
        <dbReference type="ChEBI" id="CHEBI:18420"/>
    </ligand>
</feature>
<dbReference type="GeneID" id="733304"/>
<dbReference type="OMA" id="ENKSICH"/>
<dbReference type="InterPro" id="IPR027417">
    <property type="entry name" value="P-loop_NTPase"/>
</dbReference>
<feature type="compositionally biased region" description="Basic residues" evidence="3">
    <location>
        <begin position="360"/>
        <end position="369"/>
    </location>
</feature>
<feature type="binding site" evidence="2">
    <location>
        <position position="80"/>
    </location>
    <ligand>
        <name>Mg(2+)</name>
        <dbReference type="ChEBI" id="CHEBI:18420"/>
    </ligand>
</feature>
<sequence>MERAAWTTTRTKAAQSDGTDHCISRHCRMFHLFTHCWHWVQIRQEPIRQVTILFLGLDNAGKSSVIKVIRRVPPCQVLSSSHFEPFRTEIRLDRFDLTLLEIPGGPKNRASWRLSYSQAHALVFVVDAGDPGRMKEVACVLANVLRHPCVAGKPLLILANKQDKSSSLLTSEIIELLSLETLVNENKTLCRIEPCSSGAEFSSQHDWAILKGLRWVLRSVTLSYPMLAARVQQESFEERNIKIPSLRGPQRTPDGRMLTDSISDLVEYKSFPGGKKRPLKPIQNILSQTGQNLRKVKKSKRKVQVKETNAIKKDDQKMEERKPSVEQKLSPSARVQKYQGMGHSTVILPQDEKGDQATGTRKRKKKKKAIPNNQIISQDGVTGDMSNTFDLYRKAMQALKLKQEQQRARSVNNRRGDNAVH</sequence>
<feature type="binding site" evidence="1">
    <location>
        <begin position="160"/>
        <end position="163"/>
    </location>
    <ligand>
        <name>GTP</name>
        <dbReference type="ChEBI" id="CHEBI:37565"/>
    </ligand>
</feature>
<dbReference type="SMART" id="SM00177">
    <property type="entry name" value="ARF"/>
    <property type="match status" value="1"/>
</dbReference>
<feature type="region of interest" description="Disordered" evidence="3">
    <location>
        <begin position="310"/>
        <end position="333"/>
    </location>
</feature>
<evidence type="ECO:0000313" key="6">
    <source>
        <dbReference type="Xenbase" id="XB-GENE-1007195"/>
    </source>
</evidence>
<protein>
    <submittedName>
        <fullName evidence="5">ADP-ribosylation factor-like protein 13B</fullName>
    </submittedName>
</protein>
<evidence type="ECO:0000256" key="3">
    <source>
        <dbReference type="SAM" id="MobiDB-lite"/>
    </source>
</evidence>
<proteinExistence type="predicted"/>
<evidence type="ECO:0000313" key="5">
    <source>
        <dbReference type="RefSeq" id="XP_018085159.1"/>
    </source>
</evidence>
<dbReference type="CTD" id="733304"/>
<dbReference type="SMART" id="SM00178">
    <property type="entry name" value="SAR"/>
    <property type="match status" value="1"/>
</dbReference>
<evidence type="ECO:0000313" key="4">
    <source>
        <dbReference type="Proteomes" id="UP000186698"/>
    </source>
</evidence>
<dbReference type="GO" id="GO:0005525">
    <property type="term" value="F:GTP binding"/>
    <property type="evidence" value="ECO:0007669"/>
    <property type="project" value="UniProtKB-KW"/>
</dbReference>
<dbReference type="AlphaFoldDB" id="A0A1L8F6S9"/>
<dbReference type="GO" id="GO:0003924">
    <property type="term" value="F:GTPase activity"/>
    <property type="evidence" value="ECO:0007669"/>
    <property type="project" value="InterPro"/>
</dbReference>
<dbReference type="InterPro" id="IPR051995">
    <property type="entry name" value="Ciliary_GTPase"/>
</dbReference>
<dbReference type="GO" id="GO:0097730">
    <property type="term" value="C:non-motile cilium"/>
    <property type="evidence" value="ECO:0000318"/>
    <property type="project" value="GO_Central"/>
</dbReference>
<dbReference type="RefSeq" id="XP_018085159.1">
    <property type="nucleotide sequence ID" value="XM_018229670.2"/>
</dbReference>
<organism evidence="4 5">
    <name type="scientific">Xenopus laevis</name>
    <name type="common">African clawed frog</name>
    <dbReference type="NCBI Taxonomy" id="8355"/>
    <lineage>
        <taxon>Eukaryota</taxon>
        <taxon>Metazoa</taxon>
        <taxon>Chordata</taxon>
        <taxon>Craniata</taxon>
        <taxon>Vertebrata</taxon>
        <taxon>Euteleostomi</taxon>
        <taxon>Amphibia</taxon>
        <taxon>Batrachia</taxon>
        <taxon>Anura</taxon>
        <taxon>Pipoidea</taxon>
        <taxon>Pipidae</taxon>
        <taxon>Xenopodinae</taxon>
        <taxon>Xenopus</taxon>
        <taxon>Xenopus</taxon>
    </lineage>
</organism>
<dbReference type="AGR" id="Xenbase:XB-GENE-1007195"/>
<name>A0A1L8F6S9_XENLA</name>
<dbReference type="PANTHER" id="PTHR46090:SF4">
    <property type="entry name" value="ADP RIBOSYLATION FACTOR LIKE GTPASE 13A"/>
    <property type="match status" value="1"/>
</dbReference>
<gene>
    <name evidence="5 6" type="primary">arl13a.L</name>
</gene>
<keyword evidence="2" id="KW-0479">Metal-binding</keyword>
<dbReference type="Xenbase" id="XB-GENE-1007195">
    <property type="gene designation" value="arl13a.L"/>
</dbReference>
<dbReference type="Proteomes" id="UP000186698">
    <property type="component" value="Chromosome 8L"/>
</dbReference>
<dbReference type="PROSITE" id="PS51417">
    <property type="entry name" value="ARF"/>
    <property type="match status" value="1"/>
</dbReference>
<reference evidence="5" key="1">
    <citation type="submission" date="2025-08" db="UniProtKB">
        <authorList>
            <consortium name="RefSeq"/>
        </authorList>
    </citation>
    <scope>IDENTIFICATION</scope>
    <source>
        <strain evidence="5">J_2021</strain>
        <tissue evidence="5">Erythrocytes</tissue>
    </source>
</reference>
<dbReference type="GO" id="GO:0060170">
    <property type="term" value="C:ciliary membrane"/>
    <property type="evidence" value="ECO:0000318"/>
    <property type="project" value="GO_Central"/>
</dbReference>
<feature type="region of interest" description="Disordered" evidence="3">
    <location>
        <begin position="348"/>
        <end position="381"/>
    </location>
</feature>
<dbReference type="Pfam" id="PF00025">
    <property type="entry name" value="Arf"/>
    <property type="match status" value="1"/>
</dbReference>
<feature type="binding site" evidence="1">
    <location>
        <begin position="56"/>
        <end position="63"/>
    </location>
    <ligand>
        <name>GTP</name>
        <dbReference type="ChEBI" id="CHEBI:37565"/>
    </ligand>
</feature>
<accession>A0A1L8F6S9</accession>
<dbReference type="SUPFAM" id="SSF52540">
    <property type="entry name" value="P-loop containing nucleoside triphosphate hydrolases"/>
    <property type="match status" value="1"/>
</dbReference>
<keyword evidence="1" id="KW-0547">Nucleotide-binding</keyword>
<evidence type="ECO:0000256" key="1">
    <source>
        <dbReference type="PIRSR" id="PIRSR606689-1"/>
    </source>
</evidence>
<dbReference type="PaxDb" id="8355-A0A1L8F6S9"/>
<dbReference type="STRING" id="8355.A0A1L8F6S9"/>
<dbReference type="PRINTS" id="PR00328">
    <property type="entry name" value="SAR1GTPBP"/>
</dbReference>
<dbReference type="GO" id="GO:1905515">
    <property type="term" value="P:non-motile cilium assembly"/>
    <property type="evidence" value="ECO:0000318"/>
    <property type="project" value="GO_Central"/>
</dbReference>
<keyword evidence="1" id="KW-0342">GTP-binding</keyword>
<evidence type="ECO:0000256" key="2">
    <source>
        <dbReference type="PIRSR" id="PIRSR606689-2"/>
    </source>
</evidence>
<dbReference type="GO" id="GO:0097500">
    <property type="term" value="P:receptor localization to non-motile cilium"/>
    <property type="evidence" value="ECO:0000318"/>
    <property type="project" value="GO_Central"/>
</dbReference>
<dbReference type="GO" id="GO:0046872">
    <property type="term" value="F:metal ion binding"/>
    <property type="evidence" value="ECO:0007669"/>
    <property type="project" value="UniProtKB-KW"/>
</dbReference>
<dbReference type="Gene3D" id="3.40.50.300">
    <property type="entry name" value="P-loop containing nucleotide triphosphate hydrolases"/>
    <property type="match status" value="1"/>
</dbReference>
<dbReference type="KEGG" id="xla:733304"/>